<proteinExistence type="predicted"/>
<evidence type="ECO:0000256" key="5">
    <source>
        <dbReference type="ARBA" id="ARBA00023136"/>
    </source>
</evidence>
<keyword evidence="3" id="KW-0812">Transmembrane</keyword>
<keyword evidence="2" id="KW-1003">Cell membrane</keyword>
<dbReference type="AlphaFoldDB" id="A0A9X2G8K9"/>
<protein>
    <submittedName>
        <fullName evidence="8">Type IV secretory pathway TraG/TraD family ATPase VirD4</fullName>
    </submittedName>
</protein>
<dbReference type="SUPFAM" id="SSF52540">
    <property type="entry name" value="P-loop containing nucleoside triphosphate hydrolases"/>
    <property type="match status" value="1"/>
</dbReference>
<comment type="caution">
    <text evidence="8">The sequence shown here is derived from an EMBL/GenBank/DDBJ whole genome shotgun (WGS) entry which is preliminary data.</text>
</comment>
<feature type="compositionally biased region" description="Pro residues" evidence="6">
    <location>
        <begin position="534"/>
        <end position="545"/>
    </location>
</feature>
<accession>A0A9X2G8K9</accession>
<keyword evidence="5" id="KW-0472">Membrane</keyword>
<dbReference type="GO" id="GO:0005886">
    <property type="term" value="C:plasma membrane"/>
    <property type="evidence" value="ECO:0007669"/>
    <property type="project" value="UniProtKB-SubCell"/>
</dbReference>
<sequence>MTTPMTTLLPATTLTSWPLATAAALLALALLALAADRLRNPRRRSGLALWWRLRWRLYPGRGFARRLELYLHYGLPAARKVARRARPCLRGWWARHVVRHNEIALFLGWAQGWLIRFRTYATLEDHILCLAPHKEGKTAHLAGWIIDAPGAAIVTSVRDDIVDLTAGLRGNAELFNPERFGTWASTIRWSPVHGCHDQATALRRAATMVAATETSGLTDQTFWTNQAAMTLAALLYAADLENLTLEHVDAWSMNEDPTPLKILTRPRPGHNTTRAAALIRRYHNLHVRTRDSIYLTLRQVLRCMDDPAIAHMLCPPPGHSLDLEDFLRRRGTLYLISGDSTNPATPILFATLVAEIHHQARMLASPQLNRRIDPPVTFLLDEAPHICPIPQLPGWIATAAGSGFVFIIAGQSWSQFQHRWTEHGATTLWNNCKAKMLFGATSDPHDLKVMSDLCGDITLAYREKSIDSSGKPHYTRRWETVPVLPPDQARRLPTWRALVVRRNATPTIVRAEQVWKRADYKRWKSQDGTIPFPRLTPTPPAPPANQAPAPHAAPTRSPSSSTTTPPPSGQTRASRPWHIKRR</sequence>
<dbReference type="InterPro" id="IPR032689">
    <property type="entry name" value="TraG-D_C"/>
</dbReference>
<evidence type="ECO:0000313" key="9">
    <source>
        <dbReference type="Proteomes" id="UP001139648"/>
    </source>
</evidence>
<name>A0A9X2G8K9_9ACTN</name>
<feature type="region of interest" description="Disordered" evidence="6">
    <location>
        <begin position="526"/>
        <end position="582"/>
    </location>
</feature>
<dbReference type="Pfam" id="PF12696">
    <property type="entry name" value="TraG-D_C"/>
    <property type="match status" value="1"/>
</dbReference>
<keyword evidence="9" id="KW-1185">Reference proteome</keyword>
<dbReference type="InterPro" id="IPR027417">
    <property type="entry name" value="P-loop_NTPase"/>
</dbReference>
<dbReference type="PANTHER" id="PTHR37937">
    <property type="entry name" value="CONJUGATIVE TRANSFER: DNA TRANSPORT"/>
    <property type="match status" value="1"/>
</dbReference>
<gene>
    <name evidence="8" type="ORF">HD597_000065</name>
</gene>
<evidence type="ECO:0000256" key="3">
    <source>
        <dbReference type="ARBA" id="ARBA00022692"/>
    </source>
</evidence>
<dbReference type="Proteomes" id="UP001139648">
    <property type="component" value="Unassembled WGS sequence"/>
</dbReference>
<evidence type="ECO:0000259" key="7">
    <source>
        <dbReference type="Pfam" id="PF12696"/>
    </source>
</evidence>
<dbReference type="RefSeq" id="WP_253739424.1">
    <property type="nucleotide sequence ID" value="NZ_BAABKA010000109.1"/>
</dbReference>
<feature type="compositionally biased region" description="Low complexity" evidence="6">
    <location>
        <begin position="546"/>
        <end position="563"/>
    </location>
</feature>
<evidence type="ECO:0000256" key="6">
    <source>
        <dbReference type="SAM" id="MobiDB-lite"/>
    </source>
</evidence>
<comment type="subcellular location">
    <subcellularLocation>
        <location evidence="1">Cell membrane</location>
        <topology evidence="1">Multi-pass membrane protein</topology>
    </subcellularLocation>
</comment>
<keyword evidence="4" id="KW-1133">Transmembrane helix</keyword>
<dbReference type="InterPro" id="IPR051539">
    <property type="entry name" value="T4SS-coupling_protein"/>
</dbReference>
<dbReference type="PANTHER" id="PTHR37937:SF1">
    <property type="entry name" value="CONJUGATIVE TRANSFER: DNA TRANSPORT"/>
    <property type="match status" value="1"/>
</dbReference>
<dbReference type="CDD" id="cd01127">
    <property type="entry name" value="TrwB_TraG_TraD_VirD4"/>
    <property type="match status" value="1"/>
</dbReference>
<evidence type="ECO:0000256" key="4">
    <source>
        <dbReference type="ARBA" id="ARBA00022989"/>
    </source>
</evidence>
<organism evidence="8 9">
    <name type="scientific">Nonomuraea thailandensis</name>
    <dbReference type="NCBI Taxonomy" id="1188745"/>
    <lineage>
        <taxon>Bacteria</taxon>
        <taxon>Bacillati</taxon>
        <taxon>Actinomycetota</taxon>
        <taxon>Actinomycetes</taxon>
        <taxon>Streptosporangiales</taxon>
        <taxon>Streptosporangiaceae</taxon>
        <taxon>Nonomuraea</taxon>
    </lineage>
</organism>
<evidence type="ECO:0000256" key="2">
    <source>
        <dbReference type="ARBA" id="ARBA00022475"/>
    </source>
</evidence>
<evidence type="ECO:0000313" key="8">
    <source>
        <dbReference type="EMBL" id="MCP2353045.1"/>
    </source>
</evidence>
<feature type="domain" description="TraD/TraG TraM recognition site" evidence="7">
    <location>
        <begin position="375"/>
        <end position="493"/>
    </location>
</feature>
<dbReference type="Gene3D" id="3.40.50.300">
    <property type="entry name" value="P-loop containing nucleotide triphosphate hydrolases"/>
    <property type="match status" value="1"/>
</dbReference>
<evidence type="ECO:0000256" key="1">
    <source>
        <dbReference type="ARBA" id="ARBA00004651"/>
    </source>
</evidence>
<reference evidence="8" key="1">
    <citation type="submission" date="2022-06" db="EMBL/GenBank/DDBJ databases">
        <title>Sequencing the genomes of 1000 actinobacteria strains.</title>
        <authorList>
            <person name="Klenk H.-P."/>
        </authorList>
    </citation>
    <scope>NUCLEOTIDE SEQUENCE</scope>
    <source>
        <strain evidence="8">DSM 46694</strain>
    </source>
</reference>
<dbReference type="EMBL" id="JAMZEB010000001">
    <property type="protein sequence ID" value="MCP2353045.1"/>
    <property type="molecule type" value="Genomic_DNA"/>
</dbReference>